<feature type="transmembrane region" description="Helical" evidence="6">
    <location>
        <begin position="141"/>
        <end position="166"/>
    </location>
</feature>
<protein>
    <recommendedName>
        <fullName evidence="7">Rhodopsin domain-containing protein</fullName>
    </recommendedName>
</protein>
<feature type="transmembrane region" description="Helical" evidence="6">
    <location>
        <begin position="114"/>
        <end position="134"/>
    </location>
</feature>
<comment type="subcellular location">
    <subcellularLocation>
        <location evidence="1">Membrane</location>
        <topology evidence="1">Multi-pass membrane protein</topology>
    </subcellularLocation>
</comment>
<evidence type="ECO:0000256" key="4">
    <source>
        <dbReference type="ARBA" id="ARBA00023136"/>
    </source>
</evidence>
<organism evidence="8 9">
    <name type="scientific">Piedraia hortae CBS 480.64</name>
    <dbReference type="NCBI Taxonomy" id="1314780"/>
    <lineage>
        <taxon>Eukaryota</taxon>
        <taxon>Fungi</taxon>
        <taxon>Dikarya</taxon>
        <taxon>Ascomycota</taxon>
        <taxon>Pezizomycotina</taxon>
        <taxon>Dothideomycetes</taxon>
        <taxon>Dothideomycetidae</taxon>
        <taxon>Capnodiales</taxon>
        <taxon>Piedraiaceae</taxon>
        <taxon>Piedraia</taxon>
    </lineage>
</organism>
<dbReference type="PANTHER" id="PTHR33048:SF123">
    <property type="entry name" value="INTEGRAL MEMBRANE PROTEIN"/>
    <property type="match status" value="1"/>
</dbReference>
<dbReference type="PANTHER" id="PTHR33048">
    <property type="entry name" value="PTH11-LIKE INTEGRAL MEMBRANE PROTEIN (AFU_ORTHOLOGUE AFUA_5G11245)"/>
    <property type="match status" value="1"/>
</dbReference>
<feature type="transmembrane region" description="Helical" evidence="6">
    <location>
        <begin position="186"/>
        <end position="213"/>
    </location>
</feature>
<keyword evidence="3 6" id="KW-1133">Transmembrane helix</keyword>
<feature type="domain" description="Rhodopsin" evidence="7">
    <location>
        <begin position="50"/>
        <end position="286"/>
    </location>
</feature>
<keyword evidence="9" id="KW-1185">Reference proteome</keyword>
<feature type="transmembrane region" description="Helical" evidence="6">
    <location>
        <begin position="225"/>
        <end position="245"/>
    </location>
</feature>
<dbReference type="GO" id="GO:0016020">
    <property type="term" value="C:membrane"/>
    <property type="evidence" value="ECO:0007669"/>
    <property type="project" value="UniProtKB-SubCell"/>
</dbReference>
<name>A0A6A7BYM7_9PEZI</name>
<keyword evidence="4 6" id="KW-0472">Membrane</keyword>
<proteinExistence type="inferred from homology"/>
<dbReference type="AlphaFoldDB" id="A0A6A7BYM7"/>
<evidence type="ECO:0000259" key="7">
    <source>
        <dbReference type="Pfam" id="PF20684"/>
    </source>
</evidence>
<sequence>MESFEQEGARTLLSEIGATEYSYASTSARVSVMVAGAIFTFLGLLTIFLRGLSLALRKRPLGYDDSVMIIAWLCSIGFMTSSFIAVRWGIGIRNDDAPRSWFENALKAIYVSEYFYYSSIYFIKLSILLMYLRLTQGVKTFFYRGTIAMGVFLTFTFVPTILVILLQCSPRSAYWDTTVNGQCIDFTAFFYTTSGLSIITDIFILLLPVHMLWNLNCSRRQKAGILATFLVAGLSTLASCIRLYAVKIYTLSDHPMQDNARIKTWSFVEINLGLVCGSAAALKPLFFTPESRKGKDDSQRGMKIRLTEMVDQEGTGEVETEGSSPTNLRGIIGIIERGDAQRPKDWV</sequence>
<dbReference type="InterPro" id="IPR052337">
    <property type="entry name" value="SAT4-like"/>
</dbReference>
<comment type="similarity">
    <text evidence="5">Belongs to the SAT4 family.</text>
</comment>
<keyword evidence="2 6" id="KW-0812">Transmembrane</keyword>
<evidence type="ECO:0000313" key="8">
    <source>
        <dbReference type="EMBL" id="KAF2860320.1"/>
    </source>
</evidence>
<accession>A0A6A7BYM7</accession>
<evidence type="ECO:0000256" key="1">
    <source>
        <dbReference type="ARBA" id="ARBA00004141"/>
    </source>
</evidence>
<evidence type="ECO:0000256" key="3">
    <source>
        <dbReference type="ARBA" id="ARBA00022989"/>
    </source>
</evidence>
<reference evidence="8" key="1">
    <citation type="journal article" date="2020" name="Stud. Mycol.">
        <title>101 Dothideomycetes genomes: a test case for predicting lifestyles and emergence of pathogens.</title>
        <authorList>
            <person name="Haridas S."/>
            <person name="Albert R."/>
            <person name="Binder M."/>
            <person name="Bloem J."/>
            <person name="Labutti K."/>
            <person name="Salamov A."/>
            <person name="Andreopoulos B."/>
            <person name="Baker S."/>
            <person name="Barry K."/>
            <person name="Bills G."/>
            <person name="Bluhm B."/>
            <person name="Cannon C."/>
            <person name="Castanera R."/>
            <person name="Culley D."/>
            <person name="Daum C."/>
            <person name="Ezra D."/>
            <person name="Gonzalez J."/>
            <person name="Henrissat B."/>
            <person name="Kuo A."/>
            <person name="Liang C."/>
            <person name="Lipzen A."/>
            <person name="Lutzoni F."/>
            <person name="Magnuson J."/>
            <person name="Mondo S."/>
            <person name="Nolan M."/>
            <person name="Ohm R."/>
            <person name="Pangilinan J."/>
            <person name="Park H.-J."/>
            <person name="Ramirez L."/>
            <person name="Alfaro M."/>
            <person name="Sun H."/>
            <person name="Tritt A."/>
            <person name="Yoshinaga Y."/>
            <person name="Zwiers L.-H."/>
            <person name="Turgeon B."/>
            <person name="Goodwin S."/>
            <person name="Spatafora J."/>
            <person name="Crous P."/>
            <person name="Grigoriev I."/>
        </authorList>
    </citation>
    <scope>NUCLEOTIDE SEQUENCE</scope>
    <source>
        <strain evidence="8">CBS 480.64</strain>
    </source>
</reference>
<feature type="transmembrane region" description="Helical" evidence="6">
    <location>
        <begin position="30"/>
        <end position="49"/>
    </location>
</feature>
<dbReference type="Pfam" id="PF20684">
    <property type="entry name" value="Fung_rhodopsin"/>
    <property type="match status" value="1"/>
</dbReference>
<dbReference type="EMBL" id="MU005983">
    <property type="protein sequence ID" value="KAF2860320.1"/>
    <property type="molecule type" value="Genomic_DNA"/>
</dbReference>
<dbReference type="InterPro" id="IPR049326">
    <property type="entry name" value="Rhodopsin_dom_fungi"/>
</dbReference>
<dbReference type="OrthoDB" id="5329176at2759"/>
<evidence type="ECO:0000256" key="5">
    <source>
        <dbReference type="ARBA" id="ARBA00038359"/>
    </source>
</evidence>
<feature type="transmembrane region" description="Helical" evidence="6">
    <location>
        <begin position="69"/>
        <end position="90"/>
    </location>
</feature>
<dbReference type="Proteomes" id="UP000799421">
    <property type="component" value="Unassembled WGS sequence"/>
</dbReference>
<evidence type="ECO:0000256" key="2">
    <source>
        <dbReference type="ARBA" id="ARBA00022692"/>
    </source>
</evidence>
<evidence type="ECO:0000313" key="9">
    <source>
        <dbReference type="Proteomes" id="UP000799421"/>
    </source>
</evidence>
<gene>
    <name evidence="8" type="ORF">K470DRAFT_73839</name>
</gene>
<evidence type="ECO:0000256" key="6">
    <source>
        <dbReference type="SAM" id="Phobius"/>
    </source>
</evidence>